<dbReference type="EMBL" id="CP089982">
    <property type="protein sequence ID" value="WXA90684.1"/>
    <property type="molecule type" value="Genomic_DNA"/>
</dbReference>
<proteinExistence type="predicted"/>
<gene>
    <name evidence="1" type="ORF">LZC95_30055</name>
</gene>
<dbReference type="SUPFAM" id="SSF52833">
    <property type="entry name" value="Thioredoxin-like"/>
    <property type="match status" value="1"/>
</dbReference>
<dbReference type="Gene3D" id="3.40.30.10">
    <property type="entry name" value="Glutaredoxin"/>
    <property type="match status" value="1"/>
</dbReference>
<name>A0ABZ2K1Q7_9BACT</name>
<dbReference type="RefSeq" id="WP_394841302.1">
    <property type="nucleotide sequence ID" value="NZ_CP089982.1"/>
</dbReference>
<evidence type="ECO:0000313" key="1">
    <source>
        <dbReference type="EMBL" id="WXA90684.1"/>
    </source>
</evidence>
<dbReference type="InterPro" id="IPR010296">
    <property type="entry name" value="DUF899_thioredox"/>
</dbReference>
<keyword evidence="2" id="KW-1185">Reference proteome</keyword>
<evidence type="ECO:0000313" key="2">
    <source>
        <dbReference type="Proteomes" id="UP001379533"/>
    </source>
</evidence>
<accession>A0ABZ2K1Q7</accession>
<protein>
    <submittedName>
        <fullName evidence="1">Thioredoxin family protein</fullName>
    </submittedName>
</protein>
<dbReference type="Pfam" id="PF05988">
    <property type="entry name" value="DUF899"/>
    <property type="match status" value="1"/>
</dbReference>
<dbReference type="Proteomes" id="UP001379533">
    <property type="component" value="Chromosome"/>
</dbReference>
<sequence>MATNTHPRTASREEWLLARKKLLVKEKELTRQRDALAEERRALPWVKVEKEYTFTSRQGEKSLPELFAGRRQLLVYHFMFGPEWEEGCPTCSMAADHFDGSIVHLANRDVTFVVVSRAPLERLQAFQKRMGWNFEWVSSNGNDFNFDYHVSFTKDEFASGSAYYNYNNKGFPADEAPGLTAFIKNDAGEVFHTYSTFGRGPEHVLVPYSYLDLMPKGRDESGLPRPMAWIRHHDRYGANP</sequence>
<organism evidence="1 2">
    <name type="scientific">Pendulispora brunnea</name>
    <dbReference type="NCBI Taxonomy" id="2905690"/>
    <lineage>
        <taxon>Bacteria</taxon>
        <taxon>Pseudomonadati</taxon>
        <taxon>Myxococcota</taxon>
        <taxon>Myxococcia</taxon>
        <taxon>Myxococcales</taxon>
        <taxon>Sorangiineae</taxon>
        <taxon>Pendulisporaceae</taxon>
        <taxon>Pendulispora</taxon>
    </lineage>
</organism>
<reference evidence="1 2" key="1">
    <citation type="submission" date="2021-12" db="EMBL/GenBank/DDBJ databases">
        <title>Discovery of the Pendulisporaceae a myxobacterial family with distinct sporulation behavior and unique specialized metabolism.</title>
        <authorList>
            <person name="Garcia R."/>
            <person name="Popoff A."/>
            <person name="Bader C.D."/>
            <person name="Loehr J."/>
            <person name="Walesch S."/>
            <person name="Walt C."/>
            <person name="Boldt J."/>
            <person name="Bunk B."/>
            <person name="Haeckl F.J.F.P.J."/>
            <person name="Gunesch A.P."/>
            <person name="Birkelbach J."/>
            <person name="Nuebel U."/>
            <person name="Pietschmann T."/>
            <person name="Bach T."/>
            <person name="Mueller R."/>
        </authorList>
    </citation>
    <scope>NUCLEOTIDE SEQUENCE [LARGE SCALE GENOMIC DNA]</scope>
    <source>
        <strain evidence="1 2">MSr12523</strain>
    </source>
</reference>
<dbReference type="InterPro" id="IPR036249">
    <property type="entry name" value="Thioredoxin-like_sf"/>
</dbReference>